<keyword evidence="2" id="KW-1185">Reference proteome</keyword>
<accession>A0A9X2KQU4</accession>
<organism evidence="1 2">
    <name type="scientific">Sphingomonas tagetis</name>
    <dbReference type="NCBI Taxonomy" id="2949092"/>
    <lineage>
        <taxon>Bacteria</taxon>
        <taxon>Pseudomonadati</taxon>
        <taxon>Pseudomonadota</taxon>
        <taxon>Alphaproteobacteria</taxon>
        <taxon>Sphingomonadales</taxon>
        <taxon>Sphingomonadaceae</taxon>
        <taxon>Sphingomonas</taxon>
    </lineage>
</organism>
<name>A0A9X2KQU4_9SPHN</name>
<dbReference type="Proteomes" id="UP001139451">
    <property type="component" value="Unassembled WGS sequence"/>
</dbReference>
<reference evidence="1" key="1">
    <citation type="submission" date="2022-05" db="EMBL/GenBank/DDBJ databases">
        <title>Sphingomonas sp. strain MG17 Genome sequencing and assembly.</title>
        <authorList>
            <person name="Kim I."/>
        </authorList>
    </citation>
    <scope>NUCLEOTIDE SEQUENCE</scope>
    <source>
        <strain evidence="1">MG17</strain>
    </source>
</reference>
<dbReference type="AlphaFoldDB" id="A0A9X2KQU4"/>
<comment type="caution">
    <text evidence="1">The sequence shown here is derived from an EMBL/GenBank/DDBJ whole genome shotgun (WGS) entry which is preliminary data.</text>
</comment>
<evidence type="ECO:0000313" key="1">
    <source>
        <dbReference type="EMBL" id="MCP3732148.1"/>
    </source>
</evidence>
<gene>
    <name evidence="1" type="ORF">M9978_17130</name>
</gene>
<sequence length="150" mass="16107">MTLPDVLLIDVPARFAHPSLLLGRYDPILVETGAERTELEAYLAAPRDAPVRPDLFDRRPSALRARNITFASYSPPESGWPYLLLCHWPETYTGLASDPAMFARGAYTSEAFETVEALSVACGRLLDSLGGETGVSVTMVPASPGAAGRA</sequence>
<proteinExistence type="predicted"/>
<protein>
    <submittedName>
        <fullName evidence="1">Uncharacterized protein</fullName>
    </submittedName>
</protein>
<evidence type="ECO:0000313" key="2">
    <source>
        <dbReference type="Proteomes" id="UP001139451"/>
    </source>
</evidence>
<dbReference type="RefSeq" id="WP_254295333.1">
    <property type="nucleotide sequence ID" value="NZ_JAMLDX010000015.1"/>
</dbReference>
<dbReference type="EMBL" id="JAMLDX010000015">
    <property type="protein sequence ID" value="MCP3732148.1"/>
    <property type="molecule type" value="Genomic_DNA"/>
</dbReference>